<dbReference type="EMBL" id="JABVXQ010000006">
    <property type="protein sequence ID" value="KAF6104444.1"/>
    <property type="molecule type" value="Genomic_DNA"/>
</dbReference>
<protein>
    <submittedName>
        <fullName evidence="2">Uncharacterized protein</fullName>
    </submittedName>
</protein>
<evidence type="ECO:0000256" key="1">
    <source>
        <dbReference type="SAM" id="MobiDB-lite"/>
    </source>
</evidence>
<feature type="region of interest" description="Disordered" evidence="1">
    <location>
        <begin position="1"/>
        <end position="31"/>
    </location>
</feature>
<evidence type="ECO:0000313" key="2">
    <source>
        <dbReference type="EMBL" id="KAF6104444.1"/>
    </source>
</evidence>
<dbReference type="AlphaFoldDB" id="A0A834A4L0"/>
<gene>
    <name evidence="2" type="ORF">HJG60_011374</name>
</gene>
<dbReference type="Proteomes" id="UP000664940">
    <property type="component" value="Unassembled WGS sequence"/>
</dbReference>
<name>A0A834A4L0_9CHIR</name>
<accession>A0A834A4L0</accession>
<evidence type="ECO:0000313" key="3">
    <source>
        <dbReference type="Proteomes" id="UP000664940"/>
    </source>
</evidence>
<sequence length="179" mass="18573">MLVGDGLTHSPAFPSSSSLSSKSAQGPLHGQGSSLLSGLFPEEHSSVRKTALFLCVSSTVTLPSHDPLTPDVGSPPPTTSSAVTPAGALQCNSVPAVSAWRCVGSTGRGSVPKIALTSDTSHLGGPQVTHTYLLSRLAALEVPMTPFPWIGLFARAAHRTQGNTFPSSLYNKEYEQGYG</sequence>
<feature type="region of interest" description="Disordered" evidence="1">
    <location>
        <begin position="65"/>
        <end position="85"/>
    </location>
</feature>
<comment type="caution">
    <text evidence="2">The sequence shown here is derived from an EMBL/GenBank/DDBJ whole genome shotgun (WGS) entry which is preliminary data.</text>
</comment>
<organism evidence="2 3">
    <name type="scientific">Phyllostomus discolor</name>
    <name type="common">pale spear-nosed bat</name>
    <dbReference type="NCBI Taxonomy" id="89673"/>
    <lineage>
        <taxon>Eukaryota</taxon>
        <taxon>Metazoa</taxon>
        <taxon>Chordata</taxon>
        <taxon>Craniata</taxon>
        <taxon>Vertebrata</taxon>
        <taxon>Euteleostomi</taxon>
        <taxon>Mammalia</taxon>
        <taxon>Eutheria</taxon>
        <taxon>Laurasiatheria</taxon>
        <taxon>Chiroptera</taxon>
        <taxon>Yangochiroptera</taxon>
        <taxon>Phyllostomidae</taxon>
        <taxon>Phyllostominae</taxon>
        <taxon>Phyllostomus</taxon>
    </lineage>
</organism>
<reference evidence="2 3" key="1">
    <citation type="journal article" date="2020" name="Nature">
        <title>Six reference-quality genomes reveal evolution of bat adaptations.</title>
        <authorList>
            <person name="Jebb D."/>
            <person name="Huang Z."/>
            <person name="Pippel M."/>
            <person name="Hughes G.M."/>
            <person name="Lavrichenko K."/>
            <person name="Devanna P."/>
            <person name="Winkler S."/>
            <person name="Jermiin L.S."/>
            <person name="Skirmuntt E.C."/>
            <person name="Katzourakis A."/>
            <person name="Burkitt-Gray L."/>
            <person name="Ray D.A."/>
            <person name="Sullivan K.A.M."/>
            <person name="Roscito J.G."/>
            <person name="Kirilenko B.M."/>
            <person name="Davalos L.M."/>
            <person name="Corthals A.P."/>
            <person name="Power M.L."/>
            <person name="Jones G."/>
            <person name="Ransome R.D."/>
            <person name="Dechmann D.K.N."/>
            <person name="Locatelli A.G."/>
            <person name="Puechmaille S.J."/>
            <person name="Fedrigo O."/>
            <person name="Jarvis E.D."/>
            <person name="Hiller M."/>
            <person name="Vernes S.C."/>
            <person name="Myers E.W."/>
            <person name="Teeling E.C."/>
        </authorList>
    </citation>
    <scope>NUCLEOTIDE SEQUENCE [LARGE SCALE GENOMIC DNA]</scope>
    <source>
        <strain evidence="2">Bat1K_MPI-CBG_1</strain>
    </source>
</reference>
<proteinExistence type="predicted"/>